<feature type="compositionally biased region" description="Basic and acidic residues" evidence="1">
    <location>
        <begin position="16"/>
        <end position="29"/>
    </location>
</feature>
<feature type="region of interest" description="Disordered" evidence="1">
    <location>
        <begin position="65"/>
        <end position="94"/>
    </location>
</feature>
<dbReference type="Proteomes" id="UP001054854">
    <property type="component" value="Unassembled WGS sequence"/>
</dbReference>
<reference evidence="2" key="1">
    <citation type="submission" date="2024-05" db="EMBL/GenBank/DDBJ databases">
        <title>Whole genome shotgun sequence of Streptomyces hygroscopicus NBRC 113678.</title>
        <authorList>
            <person name="Komaki H."/>
            <person name="Tamura T."/>
        </authorList>
    </citation>
    <scope>NUCLEOTIDE SEQUENCE</scope>
    <source>
        <strain evidence="2">N11-34</strain>
    </source>
</reference>
<keyword evidence="3" id="KW-1185">Reference proteome</keyword>
<sequence>MPPAARRAGSSPARSPAHEARVAVRHDASAESTGPAGTARALPATGGDRLPVAARITAGEVLPAASPSTVGTMAERSGRGPGTGGLERPLGKLPQRQEVPSMSTAMRRKAATAAVTPVLAGALGFGLMAPTAHAAAHGPCYDGRCTVTVSAPKSIKVNSHRFGFGKLRITHVSSRSVKMSATSGNTRLSGSASPGGTVRLNSLSIWVRSVSGHRARLVLTPS</sequence>
<organism evidence="2 3">
    <name type="scientific">Streptomyces hygroscopicus</name>
    <dbReference type="NCBI Taxonomy" id="1912"/>
    <lineage>
        <taxon>Bacteria</taxon>
        <taxon>Bacillati</taxon>
        <taxon>Actinomycetota</taxon>
        <taxon>Actinomycetes</taxon>
        <taxon>Kitasatosporales</taxon>
        <taxon>Streptomycetaceae</taxon>
        <taxon>Streptomyces</taxon>
        <taxon>Streptomyces violaceusniger group</taxon>
    </lineage>
</organism>
<protein>
    <submittedName>
        <fullName evidence="2">Uncharacterized protein</fullName>
    </submittedName>
</protein>
<evidence type="ECO:0000313" key="3">
    <source>
        <dbReference type="Proteomes" id="UP001054854"/>
    </source>
</evidence>
<evidence type="ECO:0000313" key="2">
    <source>
        <dbReference type="EMBL" id="GHJ33693.1"/>
    </source>
</evidence>
<evidence type="ECO:0000256" key="1">
    <source>
        <dbReference type="SAM" id="MobiDB-lite"/>
    </source>
</evidence>
<accession>A0ABQ3UDK0</accession>
<feature type="compositionally biased region" description="Low complexity" evidence="1">
    <location>
        <begin position="1"/>
        <end position="15"/>
    </location>
</feature>
<gene>
    <name evidence="2" type="ORF">TPA0910_81260</name>
</gene>
<comment type="caution">
    <text evidence="2">The sequence shown here is derived from an EMBL/GenBank/DDBJ whole genome shotgun (WGS) entry which is preliminary data.</text>
</comment>
<name>A0ABQ3UDK0_STRHY</name>
<proteinExistence type="predicted"/>
<dbReference type="EMBL" id="BNEK01000005">
    <property type="protein sequence ID" value="GHJ33693.1"/>
    <property type="molecule type" value="Genomic_DNA"/>
</dbReference>
<feature type="region of interest" description="Disordered" evidence="1">
    <location>
        <begin position="1"/>
        <end position="46"/>
    </location>
</feature>